<dbReference type="Proteomes" id="UP000006049">
    <property type="component" value="Chromosome"/>
</dbReference>
<dbReference type="InterPro" id="IPR028098">
    <property type="entry name" value="Glyco_trans_4-like_N"/>
</dbReference>
<dbReference type="KEGG" id="asl:Aeqsu_2917"/>
<dbReference type="InterPro" id="IPR001296">
    <property type="entry name" value="Glyco_trans_1"/>
</dbReference>
<evidence type="ECO:0000259" key="1">
    <source>
        <dbReference type="Pfam" id="PF00534"/>
    </source>
</evidence>
<evidence type="ECO:0000313" key="4">
    <source>
        <dbReference type="Proteomes" id="UP000006049"/>
    </source>
</evidence>
<organism evidence="3 4">
    <name type="scientific">Aequorivita sublithincola (strain DSM 14238 / LMG 21431 / ACAM 643 / 9-3)</name>
    <dbReference type="NCBI Taxonomy" id="746697"/>
    <lineage>
        <taxon>Bacteria</taxon>
        <taxon>Pseudomonadati</taxon>
        <taxon>Bacteroidota</taxon>
        <taxon>Flavobacteriia</taxon>
        <taxon>Flavobacteriales</taxon>
        <taxon>Flavobacteriaceae</taxon>
        <taxon>Aequorivita</taxon>
    </lineage>
</organism>
<dbReference type="PANTHER" id="PTHR12526">
    <property type="entry name" value="GLYCOSYLTRANSFERASE"/>
    <property type="match status" value="1"/>
</dbReference>
<name>I3YZE0_AEQSU</name>
<dbReference type="Pfam" id="PF13439">
    <property type="entry name" value="Glyco_transf_4"/>
    <property type="match status" value="1"/>
</dbReference>
<dbReference type="OrthoDB" id="9811239at2"/>
<dbReference type="AlphaFoldDB" id="I3YZE0"/>
<dbReference type="Pfam" id="PF00534">
    <property type="entry name" value="Glycos_transf_1"/>
    <property type="match status" value="1"/>
</dbReference>
<keyword evidence="3" id="KW-0808">Transferase</keyword>
<dbReference type="STRING" id="746697.Aeqsu_2917"/>
<proteinExistence type="predicted"/>
<dbReference type="eggNOG" id="COG0438">
    <property type="taxonomic scope" value="Bacteria"/>
</dbReference>
<dbReference type="RefSeq" id="WP_014783607.1">
    <property type="nucleotide sequence ID" value="NC_018013.1"/>
</dbReference>
<sequence>MKKSVVWVIDSMGRGGAEILLMDLLPDLKRTFDIYLVILSSEIEFEEILIRTYVKDLFIIERKGKFPFFKQYFSLRKILLKINPDIIRSQLLYSNMLSRLAAPKGSKLFFSIHSTLSLDSFDKSNKMLILEKLIYKKNHTLIAVSNEVLKDYKNSVGIKGKSFVLKNYVSKEFLNYPKLNYRDDIKKIACVGNLKEVKNYQLIIDAFVEKAEVREFFEVHIYGDGNLKSGLQSQIDKHKLPIVLKGKINNVYEILNEYDAYMLPSLHEGFGIAVAEAMLVGLPVIASDLKVLHETTHDNAIFFNPLSVHSLIAVLMRLRNFKKEDFFILQKQTKRAKEIAEQYYLKDRYMSELINIYEN</sequence>
<accession>I3YZE0</accession>
<gene>
    <name evidence="3" type="ordered locus">Aeqsu_2917</name>
</gene>
<feature type="domain" description="Glycosyl transferase family 1" evidence="1">
    <location>
        <begin position="178"/>
        <end position="317"/>
    </location>
</feature>
<evidence type="ECO:0000259" key="2">
    <source>
        <dbReference type="Pfam" id="PF13439"/>
    </source>
</evidence>
<dbReference type="EMBL" id="CP003280">
    <property type="protein sequence ID" value="AFL82358.1"/>
    <property type="molecule type" value="Genomic_DNA"/>
</dbReference>
<protein>
    <submittedName>
        <fullName evidence="3">Glycosyltransferase</fullName>
    </submittedName>
</protein>
<reference evidence="3 4" key="1">
    <citation type="submission" date="2012-06" db="EMBL/GenBank/DDBJ databases">
        <title>The complete genome of Aequorivita sublithincola DSM 14238.</title>
        <authorList>
            <consortium name="US DOE Joint Genome Institute (JGI-PGF)"/>
            <person name="Lucas S."/>
            <person name="Copeland A."/>
            <person name="Lapidus A."/>
            <person name="Goodwin L."/>
            <person name="Pitluck S."/>
            <person name="Peters L."/>
            <person name="Munk A.C.C."/>
            <person name="Kyrpides N."/>
            <person name="Mavromatis K."/>
            <person name="Pagani I."/>
            <person name="Ivanova N."/>
            <person name="Ovchinnikova G."/>
            <person name="Zeytun A."/>
            <person name="Detter J.C."/>
            <person name="Han C."/>
            <person name="Land M."/>
            <person name="Hauser L."/>
            <person name="Markowitz V."/>
            <person name="Cheng J.-F."/>
            <person name="Hugenholtz P."/>
            <person name="Woyke T."/>
            <person name="Wu D."/>
            <person name="Tindall B."/>
            <person name="Faehnrich R."/>
            <person name="Brambilla E."/>
            <person name="Klenk H.-P."/>
            <person name="Eisen J.A."/>
        </authorList>
    </citation>
    <scope>NUCLEOTIDE SEQUENCE [LARGE SCALE GENOMIC DNA]</scope>
    <source>
        <strain evidence="4">DSM 14238 / LMG 21431 / ACAM 643 / 9-3</strain>
    </source>
</reference>
<evidence type="ECO:0000313" key="3">
    <source>
        <dbReference type="EMBL" id="AFL82358.1"/>
    </source>
</evidence>
<dbReference type="HOGENOM" id="CLU_009583_0_1_10"/>
<keyword evidence="4" id="KW-1185">Reference proteome</keyword>
<dbReference type="SUPFAM" id="SSF53756">
    <property type="entry name" value="UDP-Glycosyltransferase/glycogen phosphorylase"/>
    <property type="match status" value="1"/>
</dbReference>
<feature type="domain" description="Glycosyltransferase subfamily 4-like N-terminal" evidence="2">
    <location>
        <begin position="15"/>
        <end position="169"/>
    </location>
</feature>
<dbReference type="Gene3D" id="3.40.50.2000">
    <property type="entry name" value="Glycogen Phosphorylase B"/>
    <property type="match status" value="2"/>
</dbReference>
<dbReference type="PANTHER" id="PTHR12526:SF627">
    <property type="entry name" value="D-RHAMNOSYLTRANSFERASE WBPZ"/>
    <property type="match status" value="1"/>
</dbReference>
<dbReference type="GO" id="GO:0016757">
    <property type="term" value="F:glycosyltransferase activity"/>
    <property type="evidence" value="ECO:0007669"/>
    <property type="project" value="UniProtKB-ARBA"/>
</dbReference>